<feature type="region of interest" description="Disordered" evidence="1">
    <location>
        <begin position="1"/>
        <end position="43"/>
    </location>
</feature>
<feature type="compositionally biased region" description="Polar residues" evidence="1">
    <location>
        <begin position="402"/>
        <end position="418"/>
    </location>
</feature>
<feature type="region of interest" description="Disordered" evidence="1">
    <location>
        <begin position="376"/>
        <end position="423"/>
    </location>
</feature>
<sequence length="498" mass="53647">MPPKETTPAITRGKQRQQGAESDTPTDIPAAAVASPSEAPVVEKTIGQQLREIIDGQTTLMARVESLQHSHDEISTRIDRVEVASPRSSTPKPSSAAVPAAPETSSTSVAPETSASTSTGSDPSSHQSASSASRSGPTLPATMQDLLASMTPTDQSEFRSLLGKYNSSVTKLSAAGDSMPSVRPVALVGGNRSLTCKKDSLGEFDGDPSKLERFLSKLRDIARSNSDPMWEPAVVCTLPQCLTGDAETWHIGLSNTAAAELCTVADWIRVMRLRFRVNKTDQRQQARLRAWNAPSERAMTYYFDKIQLYRQAFGDLFAEAAVAQEVIAGLPASMRAMLRLPQDGISPEDVQDALSDWEPTWREVSNTPLLIATSAAQTGTSVPSASPLTAPAPVRPPRSDLRTSPASTRPAVPSTSGDNRFDPSRVVEATATEKRGYRRNNGSIMRLNRPCGQCGEPHFDFEHVWLREGARAFPLVAVGDYEVELTEIGDADNGQSFA</sequence>
<comment type="caution">
    <text evidence="2">The sequence shown here is derived from an EMBL/GenBank/DDBJ whole genome shotgun (WGS) entry which is preliminary data.</text>
</comment>
<feature type="region of interest" description="Disordered" evidence="1">
    <location>
        <begin position="82"/>
        <end position="140"/>
    </location>
</feature>
<evidence type="ECO:0000313" key="3">
    <source>
        <dbReference type="Proteomes" id="UP000077684"/>
    </source>
</evidence>
<proteinExistence type="predicted"/>
<dbReference type="Proteomes" id="UP000077684">
    <property type="component" value="Unassembled WGS sequence"/>
</dbReference>
<evidence type="ECO:0008006" key="4">
    <source>
        <dbReference type="Google" id="ProtNLM"/>
    </source>
</evidence>
<feature type="compositionally biased region" description="Low complexity" evidence="1">
    <location>
        <begin position="88"/>
        <end position="135"/>
    </location>
</feature>
<gene>
    <name evidence="2" type="ORF">A4X06_0g8277</name>
</gene>
<feature type="compositionally biased region" description="Polar residues" evidence="1">
    <location>
        <begin position="16"/>
        <end position="25"/>
    </location>
</feature>
<dbReference type="EMBL" id="LWDE02001737">
    <property type="protein sequence ID" value="KAE8239407.1"/>
    <property type="molecule type" value="Genomic_DNA"/>
</dbReference>
<evidence type="ECO:0000256" key="1">
    <source>
        <dbReference type="SAM" id="MobiDB-lite"/>
    </source>
</evidence>
<feature type="compositionally biased region" description="Polar residues" evidence="1">
    <location>
        <begin position="376"/>
        <end position="387"/>
    </location>
</feature>
<accession>A0A8X7STC4</accession>
<reference evidence="2" key="1">
    <citation type="submission" date="2016-04" db="EMBL/GenBank/DDBJ databases">
        <authorList>
            <person name="Nguyen H.D."/>
            <person name="Samba Siva P."/>
            <person name="Cullis J."/>
            <person name="Levesque C.A."/>
            <person name="Hambleton S."/>
        </authorList>
    </citation>
    <scope>NUCLEOTIDE SEQUENCE</scope>
    <source>
        <strain evidence="2">DAOMC 236426</strain>
    </source>
</reference>
<evidence type="ECO:0000313" key="2">
    <source>
        <dbReference type="EMBL" id="KAE8239407.1"/>
    </source>
</evidence>
<organism evidence="2 3">
    <name type="scientific">Tilletia controversa</name>
    <name type="common">dwarf bunt fungus</name>
    <dbReference type="NCBI Taxonomy" id="13291"/>
    <lineage>
        <taxon>Eukaryota</taxon>
        <taxon>Fungi</taxon>
        <taxon>Dikarya</taxon>
        <taxon>Basidiomycota</taxon>
        <taxon>Ustilaginomycotina</taxon>
        <taxon>Exobasidiomycetes</taxon>
        <taxon>Tilletiales</taxon>
        <taxon>Tilletiaceae</taxon>
        <taxon>Tilletia</taxon>
    </lineage>
</organism>
<keyword evidence="3" id="KW-1185">Reference proteome</keyword>
<reference evidence="2" key="2">
    <citation type="journal article" date="2019" name="IMA Fungus">
        <title>Genome sequencing and comparison of five Tilletia species to identify candidate genes for the detection of regulated species infecting wheat.</title>
        <authorList>
            <person name="Nguyen H.D.T."/>
            <person name="Sultana T."/>
            <person name="Kesanakurti P."/>
            <person name="Hambleton S."/>
        </authorList>
    </citation>
    <scope>NUCLEOTIDE SEQUENCE</scope>
    <source>
        <strain evidence="2">DAOMC 236426</strain>
    </source>
</reference>
<feature type="compositionally biased region" description="Low complexity" evidence="1">
    <location>
        <begin position="29"/>
        <end position="43"/>
    </location>
</feature>
<protein>
    <recommendedName>
        <fullName evidence="4">Retrotransposon gag domain-containing protein</fullName>
    </recommendedName>
</protein>
<name>A0A8X7STC4_9BASI</name>
<dbReference type="AlphaFoldDB" id="A0A8X7STC4"/>